<evidence type="ECO:0000313" key="3">
    <source>
        <dbReference type="EMBL" id="ROQ20972.1"/>
    </source>
</evidence>
<proteinExistence type="predicted"/>
<dbReference type="Proteomes" id="UP000273643">
    <property type="component" value="Unassembled WGS sequence"/>
</dbReference>
<keyword evidence="2" id="KW-0732">Signal</keyword>
<dbReference type="InterPro" id="IPR010905">
    <property type="entry name" value="Glyco_hydro_88"/>
</dbReference>
<dbReference type="OrthoDB" id="6381507at2"/>
<feature type="signal peptide" evidence="2">
    <location>
        <begin position="1"/>
        <end position="33"/>
    </location>
</feature>
<sequence>MLINPIGQWIKLGIRFPLMVLALVSLTMGCASAQTGESTVTVPQDGKWSDRMALSTIKRSPEAWAMRDYKLLGSPQWAYTYGLTLYSMQKAYERTGDDRYLQYGKVYVDQLIDDQGQIKNYHIWDFNIDDVNAGKLLFLLYEKYQDERYLTAMQTLRKQLDWQPRTRSGGLWHKRIYPWQMWLDGLYMGAAYWAQYAATFEDSDESFSDIAHQFKLIESKTRDLESGLLYHGWDESTLQTWADDETGLSEHFWSRAMGWYAMALVDTLDFFPEDHPDRQALIDILNRLVVALEKVQHESGLWYQVTDQGDRYGNYLEASGSSMFVYAMAKGVRMGYLPEKFQAVAERGFDGLIQELVDVEANGEIHLTQICGSAGLGNDPYRPGTFEYYVGEAIRVNDPHGTGPFILAALELDR</sequence>
<protein>
    <submittedName>
        <fullName evidence="3">Unsaturated rhamnogalacturonyl hydrolase</fullName>
    </submittedName>
</protein>
<dbReference type="GO" id="GO:0016787">
    <property type="term" value="F:hydrolase activity"/>
    <property type="evidence" value="ECO:0007669"/>
    <property type="project" value="UniProtKB-KW"/>
</dbReference>
<reference evidence="3 4" key="1">
    <citation type="submission" date="2018-11" db="EMBL/GenBank/DDBJ databases">
        <title>Genomic Encyclopedia of Type Strains, Phase IV (KMG-IV): sequencing the most valuable type-strain genomes for metagenomic binning, comparative biology and taxonomic classification.</title>
        <authorList>
            <person name="Goeker M."/>
        </authorList>
    </citation>
    <scope>NUCLEOTIDE SEQUENCE [LARGE SCALE GENOMIC DNA]</scope>
    <source>
        <strain evidence="3 4">DSM 16974</strain>
    </source>
</reference>
<gene>
    <name evidence="3" type="ORF">EDC38_1593</name>
</gene>
<keyword evidence="4" id="KW-1185">Reference proteome</keyword>
<name>A0A3N1NQ36_9GAMM</name>
<dbReference type="Pfam" id="PF07470">
    <property type="entry name" value="Glyco_hydro_88"/>
    <property type="match status" value="1"/>
</dbReference>
<dbReference type="InterPro" id="IPR012341">
    <property type="entry name" value="6hp_glycosidase-like_sf"/>
</dbReference>
<evidence type="ECO:0000256" key="1">
    <source>
        <dbReference type="ARBA" id="ARBA00022801"/>
    </source>
</evidence>
<dbReference type="InterPro" id="IPR052043">
    <property type="entry name" value="PolySaccharide_Degr_Enz"/>
</dbReference>
<feature type="chain" id="PRO_5017988057" evidence="2">
    <location>
        <begin position="34"/>
        <end position="414"/>
    </location>
</feature>
<organism evidence="3 4">
    <name type="scientific">Marinimicrobium koreense</name>
    <dbReference type="NCBI Taxonomy" id="306545"/>
    <lineage>
        <taxon>Bacteria</taxon>
        <taxon>Pseudomonadati</taxon>
        <taxon>Pseudomonadota</taxon>
        <taxon>Gammaproteobacteria</taxon>
        <taxon>Cellvibrionales</taxon>
        <taxon>Cellvibrionaceae</taxon>
        <taxon>Marinimicrobium</taxon>
    </lineage>
</organism>
<dbReference type="GO" id="GO:0005975">
    <property type="term" value="P:carbohydrate metabolic process"/>
    <property type="evidence" value="ECO:0007669"/>
    <property type="project" value="InterPro"/>
</dbReference>
<dbReference type="PANTHER" id="PTHR33886:SF8">
    <property type="entry name" value="UNSATURATED RHAMNOGALACTURONAN HYDROLASE (EUROFUNG)"/>
    <property type="match status" value="1"/>
</dbReference>
<accession>A0A3N1NQ36</accession>
<evidence type="ECO:0000256" key="2">
    <source>
        <dbReference type="SAM" id="SignalP"/>
    </source>
</evidence>
<dbReference type="PANTHER" id="PTHR33886">
    <property type="entry name" value="UNSATURATED RHAMNOGALACTURONAN HYDROLASE (EUROFUNG)"/>
    <property type="match status" value="1"/>
</dbReference>
<keyword evidence="1 3" id="KW-0378">Hydrolase</keyword>
<evidence type="ECO:0000313" key="4">
    <source>
        <dbReference type="Proteomes" id="UP000273643"/>
    </source>
</evidence>
<dbReference type="EMBL" id="RJUK01000001">
    <property type="protein sequence ID" value="ROQ20972.1"/>
    <property type="molecule type" value="Genomic_DNA"/>
</dbReference>
<dbReference type="AlphaFoldDB" id="A0A3N1NQ36"/>
<comment type="caution">
    <text evidence="3">The sequence shown here is derived from an EMBL/GenBank/DDBJ whole genome shotgun (WGS) entry which is preliminary data.</text>
</comment>
<dbReference type="RefSeq" id="WP_123638036.1">
    <property type="nucleotide sequence ID" value="NZ_RJUK01000001.1"/>
</dbReference>
<dbReference type="Gene3D" id="1.50.10.10">
    <property type="match status" value="1"/>
</dbReference>
<dbReference type="InterPro" id="IPR008928">
    <property type="entry name" value="6-hairpin_glycosidase_sf"/>
</dbReference>
<dbReference type="SUPFAM" id="SSF48208">
    <property type="entry name" value="Six-hairpin glycosidases"/>
    <property type="match status" value="1"/>
</dbReference>